<evidence type="ECO:0000313" key="3">
    <source>
        <dbReference type="Proteomes" id="UP000426246"/>
    </source>
</evidence>
<accession>A0A6B8RXY8</accession>
<sequence length="269" mass="29485">MRERSIKWLMSISAISCLVWLGGLTWSFQNYFSSSSSPLVPATVPALVETTPDPVGADDHFHLLALGDSLTKGTGDPSGKGYVGYLLEDLQGKLKQEVVVSNYGVNGQTTSQLADELNQSKLQSEIKTADVIVISIGANDLFQSGETLGNLDSTYIQPIEDKYTQQLDAILKQLRGENAKANIYLIGLYNPFSALENAERTNEIIRDWNYKMADTAASFPLTVLVPTADIFQLKVQDYLARDLFHPNAAGYLLMGDRVASLIDEQGVTE</sequence>
<dbReference type="PANTHER" id="PTHR30383">
    <property type="entry name" value="THIOESTERASE 1/PROTEASE 1/LYSOPHOSPHOLIPASE L1"/>
    <property type="match status" value="1"/>
</dbReference>
<dbReference type="PANTHER" id="PTHR30383:SF27">
    <property type="entry name" value="SPORE GERMINATION LIPASE LIPC"/>
    <property type="match status" value="1"/>
</dbReference>
<dbReference type="AlphaFoldDB" id="A0A6B8RXY8"/>
<dbReference type="InterPro" id="IPR051532">
    <property type="entry name" value="Ester_Hydrolysis_Enzymes"/>
</dbReference>
<dbReference type="Gene3D" id="3.40.50.1110">
    <property type="entry name" value="SGNH hydrolase"/>
    <property type="match status" value="1"/>
</dbReference>
<keyword evidence="3" id="KW-1185">Reference proteome</keyword>
<evidence type="ECO:0000259" key="1">
    <source>
        <dbReference type="Pfam" id="PF13472"/>
    </source>
</evidence>
<dbReference type="SUPFAM" id="SSF52266">
    <property type="entry name" value="SGNH hydrolase"/>
    <property type="match status" value="1"/>
</dbReference>
<gene>
    <name evidence="2" type="ORF">EHS13_34815</name>
</gene>
<dbReference type="KEGG" id="ppsc:EHS13_34815"/>
<dbReference type="GO" id="GO:0004622">
    <property type="term" value="F:phosphatidylcholine lysophospholipase activity"/>
    <property type="evidence" value="ECO:0007669"/>
    <property type="project" value="TreeGrafter"/>
</dbReference>
<name>A0A6B8RXY8_9BACL</name>
<organism evidence="2 3">
    <name type="scientific">Paenibacillus psychroresistens</name>
    <dbReference type="NCBI Taxonomy" id="1778678"/>
    <lineage>
        <taxon>Bacteria</taxon>
        <taxon>Bacillati</taxon>
        <taxon>Bacillota</taxon>
        <taxon>Bacilli</taxon>
        <taxon>Bacillales</taxon>
        <taxon>Paenibacillaceae</taxon>
        <taxon>Paenibacillus</taxon>
    </lineage>
</organism>
<proteinExistence type="predicted"/>
<reference evidence="3" key="1">
    <citation type="submission" date="2018-11" db="EMBL/GenBank/DDBJ databases">
        <title>Complete genome sequence of Paenibacillus sp. ML311-T8.</title>
        <authorList>
            <person name="Nam Y.-D."/>
            <person name="Kang J."/>
            <person name="Chung W.-H."/>
            <person name="Park Y.S."/>
        </authorList>
    </citation>
    <scope>NUCLEOTIDE SEQUENCE [LARGE SCALE GENOMIC DNA]</scope>
    <source>
        <strain evidence="3">ML311-T8</strain>
    </source>
</reference>
<dbReference type="Pfam" id="PF13472">
    <property type="entry name" value="Lipase_GDSL_2"/>
    <property type="match status" value="1"/>
</dbReference>
<dbReference type="OrthoDB" id="252349at2"/>
<protein>
    <submittedName>
        <fullName evidence="2">GDSL family lipase</fullName>
    </submittedName>
</protein>
<dbReference type="Proteomes" id="UP000426246">
    <property type="component" value="Chromosome"/>
</dbReference>
<evidence type="ECO:0000313" key="2">
    <source>
        <dbReference type="EMBL" id="QGR00380.1"/>
    </source>
</evidence>
<dbReference type="InterPro" id="IPR013830">
    <property type="entry name" value="SGNH_hydro"/>
</dbReference>
<feature type="domain" description="SGNH hydrolase-type esterase" evidence="1">
    <location>
        <begin position="65"/>
        <end position="251"/>
    </location>
</feature>
<dbReference type="EMBL" id="CP034235">
    <property type="protein sequence ID" value="QGR00380.1"/>
    <property type="molecule type" value="Genomic_DNA"/>
</dbReference>
<dbReference type="InterPro" id="IPR036514">
    <property type="entry name" value="SGNH_hydro_sf"/>
</dbReference>